<dbReference type="Gene3D" id="1.25.40.10">
    <property type="entry name" value="Tetratricopeptide repeat domain"/>
    <property type="match status" value="1"/>
</dbReference>
<proteinExistence type="predicted"/>
<accession>A0A1V9ZMS3</accession>
<dbReference type="PROSITE" id="PS50096">
    <property type="entry name" value="IQ"/>
    <property type="match status" value="1"/>
</dbReference>
<dbReference type="InterPro" id="IPR011990">
    <property type="entry name" value="TPR-like_helical_dom_sf"/>
</dbReference>
<sequence>MTSSARVRRLRQAIAVERQRQNECDVYLVQSTKRLTNCKQSPVTQSVIRVASTTRRTRTRSRSSCDWQSHYQLERGDWAAPVKVRIECYRSEALEQTRRRIAGAHIATWYWRQRLRAKIATGAVKTIATLPTKLVQRRVSPSDVLRRVQEEIAAKARYQVQSRAARVLQRFFGHVLLVRTSKGKREERVQRRLAADAARKQRAAESLRRDRAARFIQALFRNRSARQQHHAWKTSKNKASYCRVLVLEADYVRKPSAAALLQLATTYTELTMQPEYASQHPQLLRLSLLFVSKAVAFGYVPEDPAVFWLDVGERFVALWRIGGHVEVVLLQQAVLALERAVLGPAVPEAWLLYIEVLMELGLFCQALKAIDRYARALERATPEGPRRRHRGRPTATWRWQAQAYFHLGDADAALGLLEEMRLAPPDTRYSRSQLLLLAARCHDVARGGAENPFYDELIRALYAADDITRHELSAALVRDSPVLLLDLGLHCVAQRDFVWALDLLQRCVGDVPSTELLEGLAQSYFGVGNAKKCAETLAALHDQRAAVWQWHTAVQRQAMAFESDHRVSVIKVRSHFGVHL</sequence>
<dbReference type="Proteomes" id="UP000243579">
    <property type="component" value="Unassembled WGS sequence"/>
</dbReference>
<comment type="caution">
    <text evidence="1">The sequence shown here is derived from an EMBL/GenBank/DDBJ whole genome shotgun (WGS) entry which is preliminary data.</text>
</comment>
<gene>
    <name evidence="1" type="ORF">ACHHYP_07125</name>
</gene>
<dbReference type="EMBL" id="JNBR01000072">
    <property type="protein sequence ID" value="OQR99294.1"/>
    <property type="molecule type" value="Genomic_DNA"/>
</dbReference>
<name>A0A1V9ZMS3_ACHHY</name>
<reference evidence="1 2" key="1">
    <citation type="journal article" date="2014" name="Genome Biol. Evol.">
        <title>The secreted proteins of Achlya hypogyna and Thraustotheca clavata identify the ancestral oomycete secretome and reveal gene acquisitions by horizontal gene transfer.</title>
        <authorList>
            <person name="Misner I."/>
            <person name="Blouin N."/>
            <person name="Leonard G."/>
            <person name="Richards T.A."/>
            <person name="Lane C.E."/>
        </authorList>
    </citation>
    <scope>NUCLEOTIDE SEQUENCE [LARGE SCALE GENOMIC DNA]</scope>
    <source>
        <strain evidence="1 2">ATCC 48635</strain>
    </source>
</reference>
<dbReference type="AlphaFoldDB" id="A0A1V9ZMS3"/>
<dbReference type="SUPFAM" id="SSF48452">
    <property type="entry name" value="TPR-like"/>
    <property type="match status" value="1"/>
</dbReference>
<evidence type="ECO:0000313" key="1">
    <source>
        <dbReference type="EMBL" id="OQR99294.1"/>
    </source>
</evidence>
<protein>
    <submittedName>
        <fullName evidence="1">Uncharacterized protein</fullName>
    </submittedName>
</protein>
<organism evidence="1 2">
    <name type="scientific">Achlya hypogyna</name>
    <name type="common">Oomycete</name>
    <name type="synonym">Protoachlya hypogyna</name>
    <dbReference type="NCBI Taxonomy" id="1202772"/>
    <lineage>
        <taxon>Eukaryota</taxon>
        <taxon>Sar</taxon>
        <taxon>Stramenopiles</taxon>
        <taxon>Oomycota</taxon>
        <taxon>Saprolegniomycetes</taxon>
        <taxon>Saprolegniales</taxon>
        <taxon>Achlyaceae</taxon>
        <taxon>Achlya</taxon>
    </lineage>
</organism>
<evidence type="ECO:0000313" key="2">
    <source>
        <dbReference type="Proteomes" id="UP000243579"/>
    </source>
</evidence>
<dbReference type="OrthoDB" id="71764at2759"/>
<keyword evidence="2" id="KW-1185">Reference proteome</keyword>